<comment type="caution">
    <text evidence="2">The sequence shown here is derived from an EMBL/GenBank/DDBJ whole genome shotgun (WGS) entry which is preliminary data.</text>
</comment>
<dbReference type="GO" id="GO:0016746">
    <property type="term" value="F:acyltransferase activity"/>
    <property type="evidence" value="ECO:0007669"/>
    <property type="project" value="InterPro"/>
</dbReference>
<dbReference type="PANTHER" id="PTHR30068">
    <property type="entry name" value="URONATE ISOMERASE"/>
    <property type="match status" value="1"/>
</dbReference>
<dbReference type="Pfam" id="PF01553">
    <property type="entry name" value="Acyltransferase"/>
    <property type="match status" value="1"/>
</dbReference>
<evidence type="ECO:0000313" key="2">
    <source>
        <dbReference type="EMBL" id="PJE79947.1"/>
    </source>
</evidence>
<evidence type="ECO:0000259" key="1">
    <source>
        <dbReference type="Pfam" id="PF01553"/>
    </source>
</evidence>
<gene>
    <name evidence="2" type="ORF">CI610_01073</name>
</gene>
<dbReference type="GO" id="GO:0019698">
    <property type="term" value="P:D-galacturonate catabolic process"/>
    <property type="evidence" value="ECO:0007669"/>
    <property type="project" value="TreeGrafter"/>
</dbReference>
<reference evidence="2" key="1">
    <citation type="journal article" date="2017" name="Appl. Environ. Microbiol.">
        <title>Molecular characterization of an Endozoicomonas-like organism causing infection in king scallop Pecten maximus L.</title>
        <authorList>
            <person name="Cano I."/>
            <person name="van Aerle R."/>
            <person name="Ross S."/>
            <person name="Verner-Jeffreys D.W."/>
            <person name="Paley R.K."/>
            <person name="Rimmer G."/>
            <person name="Ryder D."/>
            <person name="Hooper P."/>
            <person name="Stone D."/>
            <person name="Feist S.W."/>
        </authorList>
    </citation>
    <scope>NUCLEOTIDE SEQUENCE</scope>
</reference>
<sequence>MIEKFDDIRPYNDSEVRDVLNRLVTDKRFLATMAHFRYPRLTRKTGERAIILAGEVLRKKLAEVDTVEQLQQKIEPLLLHAIRTTTSDLSFSGIEKLPCSKNYLFISNHRDIVMDPALVNLSAYHHRIQTPRLAIGDNLLTYPFVSDMMRLNKSFIVKRSLTSPRQKFTALKTLSSYIRHSLKEEHQSVWIAQREGRAKDGNDRTEATIIKMIHMSAKAEGLTFAESMASLNIVPVSIAYEYDPCDAMKARELLAKEQKGHYEKGKNEDMLSIVKGIQEYKGHIHVAFGTPLTGSFRNAQEVASAIDKQIHKMYRLYPCNILAWQQLHPDHHADLFSIKSEFTQTEWDKKHDEFQQRLATMPAELHSTLLNMYAQPARNYLAI</sequence>
<protein>
    <recommendedName>
        <fullName evidence="1">Phospholipid/glycerol acyltransferase domain-containing protein</fullName>
    </recommendedName>
</protein>
<dbReference type="AlphaFoldDB" id="A0A2H9T9S1"/>
<proteinExistence type="predicted"/>
<dbReference type="GO" id="GO:0042840">
    <property type="term" value="P:D-glucuronate catabolic process"/>
    <property type="evidence" value="ECO:0007669"/>
    <property type="project" value="TreeGrafter"/>
</dbReference>
<dbReference type="PANTHER" id="PTHR30068:SF3">
    <property type="entry name" value="PHOSPHOLIPID_GLYCEROL ACYLTRANSFERASE DOMAIN-CONTAINING PROTEIN"/>
    <property type="match status" value="1"/>
</dbReference>
<dbReference type="InterPro" id="IPR002123">
    <property type="entry name" value="Plipid/glycerol_acylTrfase"/>
</dbReference>
<name>A0A2H9T9S1_9ZZZZ</name>
<dbReference type="EMBL" id="NSIT01000040">
    <property type="protein sequence ID" value="PJE79947.1"/>
    <property type="molecule type" value="Genomic_DNA"/>
</dbReference>
<accession>A0A2H9T9S1</accession>
<dbReference type="SUPFAM" id="SSF69593">
    <property type="entry name" value="Glycerol-3-phosphate (1)-acyltransferase"/>
    <property type="match status" value="1"/>
</dbReference>
<feature type="domain" description="Phospholipid/glycerol acyltransferase" evidence="1">
    <location>
        <begin position="90"/>
        <end position="238"/>
    </location>
</feature>
<organism evidence="2">
    <name type="scientific">invertebrate metagenome</name>
    <dbReference type="NCBI Taxonomy" id="1711999"/>
    <lineage>
        <taxon>unclassified sequences</taxon>
        <taxon>metagenomes</taxon>
        <taxon>organismal metagenomes</taxon>
    </lineage>
</organism>